<feature type="chain" id="PRO_5047051073" description="Secreted protein" evidence="2">
    <location>
        <begin position="33"/>
        <end position="110"/>
    </location>
</feature>
<evidence type="ECO:0000256" key="2">
    <source>
        <dbReference type="SAM" id="SignalP"/>
    </source>
</evidence>
<sequence>MSVPPPVPGPLRRAALLRAVLLALLTLALAVAAPAAGATASVPQPALTAEAESTECGGDGEIRAGSRRELPVPVTPHARRTPLPRALPPAPAMVHRHAPAAPSRTTVLRC</sequence>
<dbReference type="RefSeq" id="WP_187814503.1">
    <property type="nucleotide sequence ID" value="NZ_JACTVJ010000007.1"/>
</dbReference>
<proteinExistence type="predicted"/>
<feature type="signal peptide" evidence="2">
    <location>
        <begin position="1"/>
        <end position="32"/>
    </location>
</feature>
<dbReference type="InterPro" id="IPR006311">
    <property type="entry name" value="TAT_signal"/>
</dbReference>
<protein>
    <recommendedName>
        <fullName evidence="5">Secreted protein</fullName>
    </recommendedName>
</protein>
<feature type="compositionally biased region" description="Basic and acidic residues" evidence="1">
    <location>
        <begin position="60"/>
        <end position="70"/>
    </location>
</feature>
<comment type="caution">
    <text evidence="3">The sequence shown here is derived from an EMBL/GenBank/DDBJ whole genome shotgun (WGS) entry which is preliminary data.</text>
</comment>
<feature type="region of interest" description="Disordered" evidence="1">
    <location>
        <begin position="38"/>
        <end position="105"/>
    </location>
</feature>
<keyword evidence="2" id="KW-0732">Signal</keyword>
<reference evidence="3 4" key="1">
    <citation type="submission" date="2020-08" db="EMBL/GenBank/DDBJ databases">
        <title>Genemic of Streptomyces polyaspartic.</title>
        <authorList>
            <person name="Liu W."/>
        </authorList>
    </citation>
    <scope>NUCLEOTIDE SEQUENCE [LARGE SCALE GENOMIC DNA]</scope>
    <source>
        <strain evidence="3 4">TRM66268-LWL</strain>
    </source>
</reference>
<evidence type="ECO:0008006" key="5">
    <source>
        <dbReference type="Google" id="ProtNLM"/>
    </source>
</evidence>
<accession>A0ABR7SGM1</accession>
<dbReference type="Proteomes" id="UP000642284">
    <property type="component" value="Unassembled WGS sequence"/>
</dbReference>
<gene>
    <name evidence="3" type="ORF">H9Y04_15690</name>
</gene>
<dbReference type="EMBL" id="JACTVJ010000007">
    <property type="protein sequence ID" value="MBC9714009.1"/>
    <property type="molecule type" value="Genomic_DNA"/>
</dbReference>
<keyword evidence="4" id="KW-1185">Reference proteome</keyword>
<organism evidence="3 4">
    <name type="scientific">Streptomyces polyasparticus</name>
    <dbReference type="NCBI Taxonomy" id="2767826"/>
    <lineage>
        <taxon>Bacteria</taxon>
        <taxon>Bacillati</taxon>
        <taxon>Actinomycetota</taxon>
        <taxon>Actinomycetes</taxon>
        <taxon>Kitasatosporales</taxon>
        <taxon>Streptomycetaceae</taxon>
        <taxon>Streptomyces</taxon>
    </lineage>
</organism>
<evidence type="ECO:0000256" key="1">
    <source>
        <dbReference type="SAM" id="MobiDB-lite"/>
    </source>
</evidence>
<dbReference type="PROSITE" id="PS51318">
    <property type="entry name" value="TAT"/>
    <property type="match status" value="1"/>
</dbReference>
<name>A0ABR7SGM1_9ACTN</name>
<evidence type="ECO:0000313" key="3">
    <source>
        <dbReference type="EMBL" id="MBC9714009.1"/>
    </source>
</evidence>
<evidence type="ECO:0000313" key="4">
    <source>
        <dbReference type="Proteomes" id="UP000642284"/>
    </source>
</evidence>